<dbReference type="Proteomes" id="UP000490982">
    <property type="component" value="Unassembled WGS sequence"/>
</dbReference>
<dbReference type="AlphaFoldDB" id="A0A4F6I7H1"/>
<protein>
    <recommendedName>
        <fullName evidence="2">DUF6973 domain-containing protein</fullName>
    </recommendedName>
</protein>
<feature type="signal peptide" evidence="1">
    <location>
        <begin position="1"/>
        <end position="22"/>
    </location>
</feature>
<dbReference type="RefSeq" id="WP_000743644.1">
    <property type="nucleotide sequence ID" value="NZ_CDPY01000066.1"/>
</dbReference>
<gene>
    <name evidence="3" type="ORF">GM537_01565</name>
</gene>
<comment type="caution">
    <text evidence="3">The sequence shown here is derived from an EMBL/GenBank/DDBJ whole genome shotgun (WGS) entry which is preliminary data.</text>
</comment>
<dbReference type="Pfam" id="PF22322">
    <property type="entry name" value="DUF6973"/>
    <property type="match status" value="1"/>
</dbReference>
<feature type="domain" description="DUF6973" evidence="2">
    <location>
        <begin position="102"/>
        <end position="209"/>
    </location>
</feature>
<evidence type="ECO:0000313" key="3">
    <source>
        <dbReference type="EMBL" id="MTW23600.1"/>
    </source>
</evidence>
<feature type="chain" id="PRO_5035294977" description="DUF6973 domain-containing protein" evidence="1">
    <location>
        <begin position="23"/>
        <end position="227"/>
    </location>
</feature>
<dbReference type="EMBL" id="WNHS01000004">
    <property type="protein sequence ID" value="MTW23600.1"/>
    <property type="molecule type" value="Genomic_DNA"/>
</dbReference>
<sequence>MKKQALAIILILFTLSPFSINALEYNSNTSFKSVNNTIQNTRDLEILQDELERYISENPNAVDKDKDEHLKSFIIEGGLNKTNRESRSYLSGYNNLNSEEKKLARNSPYQAIQVNNAAKTATNKTIEIYGKNGYQDNSDAFRHCLWNALMKQSIGATAAEKWATAHEYNSYGIDKQMDLHNNYIGRSIYVSGKSLNAITSEVKSKVRNGSCKRIIRNKLVPTNGYGL</sequence>
<proteinExistence type="predicted"/>
<dbReference type="InterPro" id="IPR054246">
    <property type="entry name" value="DUF6973"/>
</dbReference>
<keyword evidence="1" id="KW-0732">Signal</keyword>
<name>A0A4F6I7H1_STREE</name>
<evidence type="ECO:0000313" key="4">
    <source>
        <dbReference type="Proteomes" id="UP000490982"/>
    </source>
</evidence>
<evidence type="ECO:0000259" key="2">
    <source>
        <dbReference type="Pfam" id="PF22322"/>
    </source>
</evidence>
<accession>A0A4F6I7H1</accession>
<reference evidence="3 4" key="1">
    <citation type="submission" date="2019-11" db="EMBL/GenBank/DDBJ databases">
        <title>Growth characteristics of pneumococcus vary with the chemical composition of the capsule and with environmental conditions.</title>
        <authorList>
            <person name="Tothpal A."/>
            <person name="Desobry K."/>
            <person name="Joshi S."/>
            <person name="Wyllie A.L."/>
            <person name="Weinberger D.M."/>
        </authorList>
    </citation>
    <scope>NUCLEOTIDE SEQUENCE [LARGE SCALE GENOMIC DNA]</scope>
    <source>
        <strain evidence="4">pnumococcus23A</strain>
    </source>
</reference>
<organism evidence="3 4">
    <name type="scientific">Streptococcus pneumoniae</name>
    <dbReference type="NCBI Taxonomy" id="1313"/>
    <lineage>
        <taxon>Bacteria</taxon>
        <taxon>Bacillati</taxon>
        <taxon>Bacillota</taxon>
        <taxon>Bacilli</taxon>
        <taxon>Lactobacillales</taxon>
        <taxon>Streptococcaceae</taxon>
        <taxon>Streptococcus</taxon>
    </lineage>
</organism>
<evidence type="ECO:0000256" key="1">
    <source>
        <dbReference type="SAM" id="SignalP"/>
    </source>
</evidence>